<name>A0AAV3NQV0_LITER</name>
<comment type="caution">
    <text evidence="1">The sequence shown here is derived from an EMBL/GenBank/DDBJ whole genome shotgun (WGS) entry which is preliminary data.</text>
</comment>
<evidence type="ECO:0008006" key="3">
    <source>
        <dbReference type="Google" id="ProtNLM"/>
    </source>
</evidence>
<keyword evidence="2" id="KW-1185">Reference proteome</keyword>
<dbReference type="PANTHER" id="PTHR33116">
    <property type="entry name" value="REVERSE TRANSCRIPTASE ZINC-BINDING DOMAIN-CONTAINING PROTEIN-RELATED-RELATED"/>
    <property type="match status" value="1"/>
</dbReference>
<evidence type="ECO:0000313" key="1">
    <source>
        <dbReference type="EMBL" id="GAA0141496.1"/>
    </source>
</evidence>
<reference evidence="1 2" key="1">
    <citation type="submission" date="2024-01" db="EMBL/GenBank/DDBJ databases">
        <title>The complete chloroplast genome sequence of Lithospermum erythrorhizon: insights into the phylogenetic relationship among Boraginaceae species and the maternal lineages of purple gromwells.</title>
        <authorList>
            <person name="Okada T."/>
            <person name="Watanabe K."/>
        </authorList>
    </citation>
    <scope>NUCLEOTIDE SEQUENCE [LARGE SCALE GENOMIC DNA]</scope>
</reference>
<proteinExistence type="predicted"/>
<evidence type="ECO:0000313" key="2">
    <source>
        <dbReference type="Proteomes" id="UP001454036"/>
    </source>
</evidence>
<accession>A0AAV3NQV0</accession>
<protein>
    <recommendedName>
        <fullName evidence="3">Reverse transcriptase</fullName>
    </recommendedName>
</protein>
<dbReference type="EMBL" id="BAABME010000290">
    <property type="protein sequence ID" value="GAA0141496.1"/>
    <property type="molecule type" value="Genomic_DNA"/>
</dbReference>
<gene>
    <name evidence="1" type="ORF">LIER_02628</name>
</gene>
<dbReference type="PANTHER" id="PTHR33116:SF86">
    <property type="entry name" value="REVERSE TRANSCRIPTASE DOMAIN-CONTAINING PROTEIN"/>
    <property type="match status" value="1"/>
</dbReference>
<dbReference type="Proteomes" id="UP001454036">
    <property type="component" value="Unassembled WGS sequence"/>
</dbReference>
<organism evidence="1 2">
    <name type="scientific">Lithospermum erythrorhizon</name>
    <name type="common">Purple gromwell</name>
    <name type="synonym">Lithospermum officinale var. erythrorhizon</name>
    <dbReference type="NCBI Taxonomy" id="34254"/>
    <lineage>
        <taxon>Eukaryota</taxon>
        <taxon>Viridiplantae</taxon>
        <taxon>Streptophyta</taxon>
        <taxon>Embryophyta</taxon>
        <taxon>Tracheophyta</taxon>
        <taxon>Spermatophyta</taxon>
        <taxon>Magnoliopsida</taxon>
        <taxon>eudicotyledons</taxon>
        <taxon>Gunneridae</taxon>
        <taxon>Pentapetalae</taxon>
        <taxon>asterids</taxon>
        <taxon>lamiids</taxon>
        <taxon>Boraginales</taxon>
        <taxon>Boraginaceae</taxon>
        <taxon>Boraginoideae</taxon>
        <taxon>Lithospermeae</taxon>
        <taxon>Lithospermum</taxon>
    </lineage>
</organism>
<sequence>MIREAELRKSLSGIKITRKSPSISHILFADDTIIFGKALRNEGAEIMRILKDYEEASGPKVNMGKYSLSFSPLTGQDTRHEILDIMGMREVKDQGKYLGLLSQVGRTKKEVFHFIQAKVEKRISGWKGKLLSQAGKEVMVKSEKSTIPNFVMNCFQLPMGIIDELNRTMANFFWANGDGDKGVHWKAWDKMCDEKLNRGLEFKDLECMNLALLAKHGWRIATQEASLLFKLLKGKYFRRTSPHMGGEACLKVQRFLIAVSGGELVMVVA</sequence>
<dbReference type="AlphaFoldDB" id="A0AAV3NQV0"/>